<feature type="coiled-coil region" evidence="7">
    <location>
        <begin position="33"/>
        <end position="74"/>
    </location>
</feature>
<organism evidence="11 12">
    <name type="scientific">Sphingomonas plantiphila</name>
    <dbReference type="NCBI Taxonomy" id="3163295"/>
    <lineage>
        <taxon>Bacteria</taxon>
        <taxon>Pseudomonadati</taxon>
        <taxon>Pseudomonadota</taxon>
        <taxon>Alphaproteobacteria</taxon>
        <taxon>Sphingomonadales</taxon>
        <taxon>Sphingomonadaceae</taxon>
        <taxon>Sphingomonas</taxon>
    </lineage>
</organism>
<dbReference type="CDD" id="cd12797">
    <property type="entry name" value="M23_peptidase"/>
    <property type="match status" value="1"/>
</dbReference>
<dbReference type="EMBL" id="JBELQC010000001">
    <property type="protein sequence ID" value="MFL9839691.1"/>
    <property type="molecule type" value="Genomic_DNA"/>
</dbReference>
<dbReference type="Proteomes" id="UP001629244">
    <property type="component" value="Unassembled WGS sequence"/>
</dbReference>
<keyword evidence="7" id="KW-0175">Coiled coil</keyword>
<dbReference type="PANTHER" id="PTHR21666">
    <property type="entry name" value="PEPTIDASE-RELATED"/>
    <property type="match status" value="1"/>
</dbReference>
<proteinExistence type="predicted"/>
<comment type="cofactor">
    <cofactor evidence="1">
        <name>Zn(2+)</name>
        <dbReference type="ChEBI" id="CHEBI:29105"/>
    </cofactor>
</comment>
<evidence type="ECO:0000256" key="8">
    <source>
        <dbReference type="SAM" id="MobiDB-lite"/>
    </source>
</evidence>
<protein>
    <submittedName>
        <fullName evidence="11">Peptidoglycan DD-metalloendopeptidase family protein</fullName>
    </submittedName>
</protein>
<dbReference type="SUPFAM" id="SSF51261">
    <property type="entry name" value="Duplicated hybrid motif"/>
    <property type="match status" value="1"/>
</dbReference>
<feature type="region of interest" description="Disordered" evidence="8">
    <location>
        <begin position="254"/>
        <end position="286"/>
    </location>
</feature>
<evidence type="ECO:0000256" key="6">
    <source>
        <dbReference type="ARBA" id="ARBA00023049"/>
    </source>
</evidence>
<dbReference type="InterPro" id="IPR050570">
    <property type="entry name" value="Cell_wall_metabolism_enzyme"/>
</dbReference>
<keyword evidence="9" id="KW-0732">Signal</keyword>
<gene>
    <name evidence="11" type="ORF">ABS767_01835</name>
</gene>
<name>A0ABW8YHF3_9SPHN</name>
<feature type="chain" id="PRO_5046874902" evidence="9">
    <location>
        <begin position="25"/>
        <end position="403"/>
    </location>
</feature>
<dbReference type="InterPro" id="IPR011055">
    <property type="entry name" value="Dup_hybrid_motif"/>
</dbReference>
<keyword evidence="12" id="KW-1185">Reference proteome</keyword>
<evidence type="ECO:0000313" key="12">
    <source>
        <dbReference type="Proteomes" id="UP001629244"/>
    </source>
</evidence>
<keyword evidence="4" id="KW-0378">Hydrolase</keyword>
<evidence type="ECO:0000256" key="3">
    <source>
        <dbReference type="ARBA" id="ARBA00022723"/>
    </source>
</evidence>
<reference evidence="11 12" key="1">
    <citation type="submission" date="2024-06" db="EMBL/GenBank/DDBJ databases">
        <authorList>
            <person name="Kaempfer P."/>
            <person name="Viver T."/>
        </authorList>
    </citation>
    <scope>NUCLEOTIDE SEQUENCE [LARGE SCALE GENOMIC DNA]</scope>
    <source>
        <strain evidence="11 12">ST-64</strain>
    </source>
</reference>
<evidence type="ECO:0000259" key="10">
    <source>
        <dbReference type="Pfam" id="PF01551"/>
    </source>
</evidence>
<keyword evidence="2" id="KW-0645">Protease</keyword>
<dbReference type="InterPro" id="IPR016047">
    <property type="entry name" value="M23ase_b-sheet_dom"/>
</dbReference>
<feature type="domain" description="M23ase beta-sheet core" evidence="10">
    <location>
        <begin position="308"/>
        <end position="397"/>
    </location>
</feature>
<evidence type="ECO:0000256" key="5">
    <source>
        <dbReference type="ARBA" id="ARBA00022833"/>
    </source>
</evidence>
<comment type="caution">
    <text evidence="11">The sequence shown here is derived from an EMBL/GenBank/DDBJ whole genome shotgun (WGS) entry which is preliminary data.</text>
</comment>
<evidence type="ECO:0000256" key="2">
    <source>
        <dbReference type="ARBA" id="ARBA00022670"/>
    </source>
</evidence>
<evidence type="ECO:0000256" key="1">
    <source>
        <dbReference type="ARBA" id="ARBA00001947"/>
    </source>
</evidence>
<accession>A0ABW8YHF3</accession>
<dbReference type="RefSeq" id="WP_408076657.1">
    <property type="nucleotide sequence ID" value="NZ_JBELQC010000001.1"/>
</dbReference>
<keyword evidence="3" id="KW-0479">Metal-binding</keyword>
<evidence type="ECO:0000256" key="9">
    <source>
        <dbReference type="SAM" id="SignalP"/>
    </source>
</evidence>
<feature type="signal peptide" evidence="9">
    <location>
        <begin position="1"/>
        <end position="24"/>
    </location>
</feature>
<keyword evidence="5" id="KW-0862">Zinc</keyword>
<dbReference type="Gene3D" id="2.70.70.10">
    <property type="entry name" value="Glucose Permease (Domain IIA)"/>
    <property type="match status" value="1"/>
</dbReference>
<dbReference type="PANTHER" id="PTHR21666:SF288">
    <property type="entry name" value="CELL DIVISION PROTEIN YTFB"/>
    <property type="match status" value="1"/>
</dbReference>
<feature type="compositionally biased region" description="Pro residues" evidence="8">
    <location>
        <begin position="274"/>
        <end position="286"/>
    </location>
</feature>
<keyword evidence="6" id="KW-0482">Metalloprotease</keyword>
<evidence type="ECO:0000313" key="11">
    <source>
        <dbReference type="EMBL" id="MFL9839691.1"/>
    </source>
</evidence>
<sequence length="403" mass="43147">MRVRRLLPLALVLAITASGGISLAALHAQAPTLAEQQDQLKAANKAAQDAEARARRLQRAAATERDEARRAKTREAAIAASIQAAEAEIVAARARIAIVDRLLDRQRSRLAERQGPIARLVAALQSFARRPAALGLVQPGSTRDIVHVRAVLGAVTPVMRERTADIRAEVERTRRLREGAQTAVKSLADGRARLQNERLALVRAEAGHRLRSVGYTRDAMFESDRALALGEQARDLVDLMDTLGAAAETRAALEALPGPLPRPAEGDDTEPVDATPPPARSGPPPYRLPVAGSVVTGLGELSDTGVRSRGLTLATWPGAQVVAPTGGRVIYAGRFRRYGNIVILDHGKGWTSLVAGLDRVMVRVGDELIQGAPIGRARPGDAPRITVELRRQGRPVDLAQLLD</sequence>
<evidence type="ECO:0000256" key="4">
    <source>
        <dbReference type="ARBA" id="ARBA00022801"/>
    </source>
</evidence>
<dbReference type="Pfam" id="PF01551">
    <property type="entry name" value="Peptidase_M23"/>
    <property type="match status" value="1"/>
</dbReference>
<evidence type="ECO:0000256" key="7">
    <source>
        <dbReference type="SAM" id="Coils"/>
    </source>
</evidence>